<dbReference type="RefSeq" id="WP_120464363.1">
    <property type="nucleotide sequence ID" value="NZ_BMIW01000031.1"/>
</dbReference>
<keyword evidence="3" id="KW-1003">Cell membrane</keyword>
<accession>A0ABQ1W4V1</accession>
<feature type="transmembrane region" description="Helical" evidence="7">
    <location>
        <begin position="133"/>
        <end position="150"/>
    </location>
</feature>
<evidence type="ECO:0000259" key="8">
    <source>
        <dbReference type="PROSITE" id="PS50850"/>
    </source>
</evidence>
<feature type="transmembrane region" description="Helical" evidence="7">
    <location>
        <begin position="78"/>
        <end position="100"/>
    </location>
</feature>
<feature type="transmembrane region" description="Helical" evidence="7">
    <location>
        <begin position="276"/>
        <end position="295"/>
    </location>
</feature>
<dbReference type="InterPro" id="IPR036259">
    <property type="entry name" value="MFS_trans_sf"/>
</dbReference>
<evidence type="ECO:0000256" key="5">
    <source>
        <dbReference type="ARBA" id="ARBA00022989"/>
    </source>
</evidence>
<keyword evidence="6 7" id="KW-0472">Membrane</keyword>
<comment type="subcellular location">
    <subcellularLocation>
        <location evidence="1">Cell membrane</location>
        <topology evidence="1">Multi-pass membrane protein</topology>
    </subcellularLocation>
</comment>
<proteinExistence type="predicted"/>
<comment type="caution">
    <text evidence="9">The sequence shown here is derived from an EMBL/GenBank/DDBJ whole genome shotgun (WGS) entry which is preliminary data.</text>
</comment>
<sequence length="391" mass="42270">MNKKAWVVSLTTIFGGIALALVQNKVSPVITLLMDAFSISMNTAGLLSTIFCVMGMIIALPAAIILKKLGPKKSGIISLIFAIAGSLLGILTDNITVLIISRIIEGFGVGIIAVLAPALISMWFPVEKRGFPMGIWGAWMMVSQTVLFLISSPITNQFGWRGMWGVGLAACFIAAVLFLLFVESPSKEHNHAGSEEDDVKIKEGIKSSSSWMLAISAACFTFCSFTFVSWISPYWSETSGWSIDTTQMWISLLYFVEILYAVIIGFLLNKVKNRKLLGAVGFIAYGALGLLSFYIGSIPLIIAMVFIFPIFDALIPCIAWTIGPQTAKSPIYTGVALGILNIGLNLGTLLSAPISGWMVESYGWSSAGILFAVVAIIGAFFMHRVRMNFGE</sequence>
<evidence type="ECO:0000256" key="1">
    <source>
        <dbReference type="ARBA" id="ARBA00004651"/>
    </source>
</evidence>
<dbReference type="InterPro" id="IPR050189">
    <property type="entry name" value="MFS_Efflux_Transporters"/>
</dbReference>
<evidence type="ECO:0000256" key="2">
    <source>
        <dbReference type="ARBA" id="ARBA00022448"/>
    </source>
</evidence>
<feature type="transmembrane region" description="Helical" evidence="7">
    <location>
        <begin position="106"/>
        <end position="126"/>
    </location>
</feature>
<dbReference type="InterPro" id="IPR020846">
    <property type="entry name" value="MFS_dom"/>
</dbReference>
<feature type="transmembrane region" description="Helical" evidence="7">
    <location>
        <begin position="162"/>
        <end position="182"/>
    </location>
</feature>
<name>A0ABQ1W4V1_9BACL</name>
<dbReference type="Gene3D" id="1.20.1250.20">
    <property type="entry name" value="MFS general substrate transporter like domains"/>
    <property type="match status" value="2"/>
</dbReference>
<dbReference type="EMBL" id="BMIW01000031">
    <property type="protein sequence ID" value="GGG11449.1"/>
    <property type="molecule type" value="Genomic_DNA"/>
</dbReference>
<feature type="transmembrane region" description="Helical" evidence="7">
    <location>
        <begin position="334"/>
        <end position="356"/>
    </location>
</feature>
<keyword evidence="4 7" id="KW-0812">Transmembrane</keyword>
<feature type="transmembrane region" description="Helical" evidence="7">
    <location>
        <begin position="362"/>
        <end position="382"/>
    </location>
</feature>
<keyword evidence="10" id="KW-1185">Reference proteome</keyword>
<keyword evidence="2" id="KW-0813">Transport</keyword>
<keyword evidence="5 7" id="KW-1133">Transmembrane helix</keyword>
<evidence type="ECO:0000313" key="10">
    <source>
        <dbReference type="Proteomes" id="UP000608420"/>
    </source>
</evidence>
<feature type="domain" description="Major facilitator superfamily (MFS) profile" evidence="8">
    <location>
        <begin position="4"/>
        <end position="390"/>
    </location>
</feature>
<dbReference type="PANTHER" id="PTHR43124">
    <property type="entry name" value="PURINE EFFLUX PUMP PBUE"/>
    <property type="match status" value="1"/>
</dbReference>
<protein>
    <submittedName>
        <fullName evidence="9">MFS transporter</fullName>
    </submittedName>
</protein>
<evidence type="ECO:0000256" key="7">
    <source>
        <dbReference type="SAM" id="Phobius"/>
    </source>
</evidence>
<gene>
    <name evidence="9" type="ORF">GCM10010913_36590</name>
</gene>
<evidence type="ECO:0000256" key="3">
    <source>
        <dbReference type="ARBA" id="ARBA00022475"/>
    </source>
</evidence>
<feature type="transmembrane region" description="Helical" evidence="7">
    <location>
        <begin position="210"/>
        <end position="231"/>
    </location>
</feature>
<reference evidence="10" key="1">
    <citation type="journal article" date="2019" name="Int. J. Syst. Evol. Microbiol.">
        <title>The Global Catalogue of Microorganisms (GCM) 10K type strain sequencing project: providing services to taxonomists for standard genome sequencing and annotation.</title>
        <authorList>
            <consortium name="The Broad Institute Genomics Platform"/>
            <consortium name="The Broad Institute Genome Sequencing Center for Infectious Disease"/>
            <person name="Wu L."/>
            <person name="Ma J."/>
        </authorList>
    </citation>
    <scope>NUCLEOTIDE SEQUENCE [LARGE SCALE GENOMIC DNA]</scope>
    <source>
        <strain evidence="10">CGMCC 1.15420</strain>
    </source>
</reference>
<dbReference type="InterPro" id="IPR011701">
    <property type="entry name" value="MFS"/>
</dbReference>
<feature type="transmembrane region" description="Helical" evidence="7">
    <location>
        <begin position="301"/>
        <end position="322"/>
    </location>
</feature>
<dbReference type="SUPFAM" id="SSF103473">
    <property type="entry name" value="MFS general substrate transporter"/>
    <property type="match status" value="1"/>
</dbReference>
<dbReference type="Pfam" id="PF07690">
    <property type="entry name" value="MFS_1"/>
    <property type="match status" value="1"/>
</dbReference>
<dbReference type="Proteomes" id="UP000608420">
    <property type="component" value="Unassembled WGS sequence"/>
</dbReference>
<feature type="transmembrane region" description="Helical" evidence="7">
    <location>
        <begin position="251"/>
        <end position="269"/>
    </location>
</feature>
<dbReference type="PROSITE" id="PS50850">
    <property type="entry name" value="MFS"/>
    <property type="match status" value="1"/>
</dbReference>
<dbReference type="PANTHER" id="PTHR43124:SF3">
    <property type="entry name" value="CHLORAMPHENICOL EFFLUX PUMP RV0191"/>
    <property type="match status" value="1"/>
</dbReference>
<evidence type="ECO:0000256" key="6">
    <source>
        <dbReference type="ARBA" id="ARBA00023136"/>
    </source>
</evidence>
<evidence type="ECO:0000256" key="4">
    <source>
        <dbReference type="ARBA" id="ARBA00022692"/>
    </source>
</evidence>
<organism evidence="9 10">
    <name type="scientific">Paenibacillus aceti</name>
    <dbReference type="NCBI Taxonomy" id="1820010"/>
    <lineage>
        <taxon>Bacteria</taxon>
        <taxon>Bacillati</taxon>
        <taxon>Bacillota</taxon>
        <taxon>Bacilli</taxon>
        <taxon>Bacillales</taxon>
        <taxon>Paenibacillaceae</taxon>
        <taxon>Paenibacillus</taxon>
    </lineage>
</organism>
<evidence type="ECO:0000313" key="9">
    <source>
        <dbReference type="EMBL" id="GGG11449.1"/>
    </source>
</evidence>
<feature type="transmembrane region" description="Helical" evidence="7">
    <location>
        <begin position="44"/>
        <end position="66"/>
    </location>
</feature>